<dbReference type="CDD" id="cd06661">
    <property type="entry name" value="GGCT_like"/>
    <property type="match status" value="1"/>
</dbReference>
<keyword evidence="2" id="KW-0808">Transferase</keyword>
<evidence type="ECO:0000259" key="4">
    <source>
        <dbReference type="Pfam" id="PF06094"/>
    </source>
</evidence>
<feature type="domain" description="Gamma-glutamylcyclotransferase AIG2-like" evidence="4">
    <location>
        <begin position="220"/>
        <end position="313"/>
    </location>
</feature>
<evidence type="ECO:0000256" key="2">
    <source>
        <dbReference type="ARBA" id="ARBA00022679"/>
    </source>
</evidence>
<dbReference type="HOGENOM" id="CLU_075111_1_0_1"/>
<dbReference type="PANTHER" id="PTHR31544:SF4">
    <property type="entry name" value="GAMMA-GLUTAMYLCYCLOTRANSFERASE-RELATED"/>
    <property type="match status" value="1"/>
</dbReference>
<dbReference type="OMA" id="NQYPVWY"/>
<dbReference type="SUPFAM" id="SSF110857">
    <property type="entry name" value="Gamma-glutamyl cyclotransferase-like"/>
    <property type="match status" value="1"/>
</dbReference>
<dbReference type="AlphaFoldDB" id="U1GRG0"/>
<comment type="similarity">
    <text evidence="1">Belongs to the gamma-glutamylcyclotransferase family.</text>
</comment>
<evidence type="ECO:0000313" key="5">
    <source>
        <dbReference type="EMBL" id="ERF74571.1"/>
    </source>
</evidence>
<dbReference type="InterPro" id="IPR045038">
    <property type="entry name" value="AIG2-like"/>
</dbReference>
<gene>
    <name evidence="5" type="ORF">EPUS_00701</name>
</gene>
<keyword evidence="6" id="KW-1185">Reference proteome</keyword>
<dbReference type="Proteomes" id="UP000019373">
    <property type="component" value="Unassembled WGS sequence"/>
</dbReference>
<evidence type="ECO:0000256" key="1">
    <source>
        <dbReference type="ARBA" id="ARBA00008861"/>
    </source>
</evidence>
<dbReference type="InterPro" id="IPR036568">
    <property type="entry name" value="GGCT-like_sf"/>
</dbReference>
<dbReference type="RefSeq" id="XP_007799672.1">
    <property type="nucleotide sequence ID" value="XM_007801481.1"/>
</dbReference>
<dbReference type="PANTHER" id="PTHR31544">
    <property type="entry name" value="AIG2-LIKE PROTEIN D"/>
    <property type="match status" value="1"/>
</dbReference>
<evidence type="ECO:0000256" key="3">
    <source>
        <dbReference type="ARBA" id="ARBA00030602"/>
    </source>
</evidence>
<dbReference type="InterPro" id="IPR009288">
    <property type="entry name" value="AIG2-like_dom"/>
</dbReference>
<protein>
    <recommendedName>
        <fullName evidence="3">Putative gamma-glutamylcyclotransferase</fullName>
    </recommendedName>
</protein>
<name>U1GRG0_ENDPU</name>
<dbReference type="Pfam" id="PF06094">
    <property type="entry name" value="GGACT"/>
    <property type="match status" value="1"/>
</dbReference>
<reference evidence="6" key="1">
    <citation type="journal article" date="2014" name="BMC Genomics">
        <title>Genome characteristics reveal the impact of lichenization on lichen-forming fungus Endocarpon pusillum Hedwig (Verrucariales, Ascomycota).</title>
        <authorList>
            <person name="Wang Y.-Y."/>
            <person name="Liu B."/>
            <person name="Zhang X.-Y."/>
            <person name="Zhou Q.-M."/>
            <person name="Zhang T."/>
            <person name="Li H."/>
            <person name="Yu Y.-F."/>
            <person name="Zhang X.-L."/>
            <person name="Hao X.-Y."/>
            <person name="Wang M."/>
            <person name="Wang L."/>
            <person name="Wei J.-C."/>
        </authorList>
    </citation>
    <scope>NUCLEOTIDE SEQUENCE [LARGE SCALE GENOMIC DNA]</scope>
    <source>
        <strain evidence="6">Z07020 / HMAS-L-300199</strain>
    </source>
</reference>
<organism evidence="5 6">
    <name type="scientific">Endocarpon pusillum (strain Z07020 / HMAS-L-300199)</name>
    <name type="common">Lichen-forming fungus</name>
    <dbReference type="NCBI Taxonomy" id="1263415"/>
    <lineage>
        <taxon>Eukaryota</taxon>
        <taxon>Fungi</taxon>
        <taxon>Dikarya</taxon>
        <taxon>Ascomycota</taxon>
        <taxon>Pezizomycotina</taxon>
        <taxon>Eurotiomycetes</taxon>
        <taxon>Chaetothyriomycetidae</taxon>
        <taxon>Verrucariales</taxon>
        <taxon>Verrucariaceae</taxon>
        <taxon>Endocarpon</taxon>
    </lineage>
</organism>
<dbReference type="eggNOG" id="ENOG502SP8N">
    <property type="taxonomic scope" value="Eukaryota"/>
</dbReference>
<dbReference type="EMBL" id="KE720872">
    <property type="protein sequence ID" value="ERF74571.1"/>
    <property type="molecule type" value="Genomic_DNA"/>
</dbReference>
<accession>U1GRG0</accession>
<dbReference type="GO" id="GO:0016740">
    <property type="term" value="F:transferase activity"/>
    <property type="evidence" value="ECO:0007669"/>
    <property type="project" value="UniProtKB-KW"/>
</dbReference>
<dbReference type="OrthoDB" id="3262926at2759"/>
<dbReference type="InterPro" id="IPR013024">
    <property type="entry name" value="GGCT-like"/>
</dbReference>
<proteinExistence type="inferred from homology"/>
<evidence type="ECO:0000313" key="6">
    <source>
        <dbReference type="Proteomes" id="UP000019373"/>
    </source>
</evidence>
<dbReference type="Gene3D" id="3.10.490.10">
    <property type="entry name" value="Gamma-glutamyl cyclotransferase-like"/>
    <property type="match status" value="1"/>
</dbReference>
<sequence>MEFLAELEYMATNVVDELNAESEHDIQSIARWQRLFAYTHAEAAAHIMDYRGNLSRTRVSDEHWDIVRAEKVAEGYDREAYEYSIGLRKFKRLFTTITADSQKPSTYLVKLEGSLASAAEIQRATGMTSAPTLIRGIGDAGDEANFVRVDGTAKKAILDSLAGTTFQPTFIRISKAEKALSDSSMHPILGIDSTLPQHRLDHSGPPLTYSPAQDQYPVWYFVYGSLADPDVLSRLLSLSETPDLRPASISGGVLRTWAGKYKALVDAPNSEDASVYGCAYRVVSREHEEGLLYYETERYEVVRCLIEMRNETKEIFMGLTFRFANHSQDLL</sequence>
<dbReference type="GeneID" id="19235762"/>